<protein>
    <submittedName>
        <fullName evidence="1">Uncharacterized protein</fullName>
    </submittedName>
</protein>
<dbReference type="PROSITE" id="PS51257">
    <property type="entry name" value="PROKAR_LIPOPROTEIN"/>
    <property type="match status" value="1"/>
</dbReference>
<dbReference type="AlphaFoldDB" id="A0AA39KGW2"/>
<dbReference type="RefSeq" id="XP_060330863.1">
    <property type="nucleotide sequence ID" value="XM_060477426.1"/>
</dbReference>
<keyword evidence="2" id="KW-1185">Reference proteome</keyword>
<name>A0AA39KGW2_ARMTA</name>
<reference evidence="1" key="1">
    <citation type="submission" date="2023-06" db="EMBL/GenBank/DDBJ databases">
        <authorList>
            <consortium name="Lawrence Berkeley National Laboratory"/>
            <person name="Ahrendt S."/>
            <person name="Sahu N."/>
            <person name="Indic B."/>
            <person name="Wong-Bajracharya J."/>
            <person name="Merenyi Z."/>
            <person name="Ke H.-M."/>
            <person name="Monk M."/>
            <person name="Kocsube S."/>
            <person name="Drula E."/>
            <person name="Lipzen A."/>
            <person name="Balint B."/>
            <person name="Henrissat B."/>
            <person name="Andreopoulos B."/>
            <person name="Martin F.M."/>
            <person name="Harder C.B."/>
            <person name="Rigling D."/>
            <person name="Ford K.L."/>
            <person name="Foster G.D."/>
            <person name="Pangilinan J."/>
            <person name="Papanicolaou A."/>
            <person name="Barry K."/>
            <person name="LaButti K."/>
            <person name="Viragh M."/>
            <person name="Koriabine M."/>
            <person name="Yan M."/>
            <person name="Riley R."/>
            <person name="Champramary S."/>
            <person name="Plett K.L."/>
            <person name="Tsai I.J."/>
            <person name="Slot J."/>
            <person name="Sipos G."/>
            <person name="Plett J."/>
            <person name="Nagy L.G."/>
            <person name="Grigoriev I.V."/>
        </authorList>
    </citation>
    <scope>NUCLEOTIDE SEQUENCE</scope>
    <source>
        <strain evidence="1">CCBAS 213</strain>
    </source>
</reference>
<proteinExistence type="predicted"/>
<evidence type="ECO:0000313" key="2">
    <source>
        <dbReference type="Proteomes" id="UP001175211"/>
    </source>
</evidence>
<accession>A0AA39KGW2</accession>
<dbReference type="Proteomes" id="UP001175211">
    <property type="component" value="Unassembled WGS sequence"/>
</dbReference>
<gene>
    <name evidence="1" type="ORF">EV420DRAFT_1642927</name>
</gene>
<evidence type="ECO:0000313" key="1">
    <source>
        <dbReference type="EMBL" id="KAK0458593.1"/>
    </source>
</evidence>
<comment type="caution">
    <text evidence="1">The sequence shown here is derived from an EMBL/GenBank/DDBJ whole genome shotgun (WGS) entry which is preliminary data.</text>
</comment>
<organism evidence="1 2">
    <name type="scientific">Armillaria tabescens</name>
    <name type="common">Ringless honey mushroom</name>
    <name type="synonym">Agaricus tabescens</name>
    <dbReference type="NCBI Taxonomy" id="1929756"/>
    <lineage>
        <taxon>Eukaryota</taxon>
        <taxon>Fungi</taxon>
        <taxon>Dikarya</taxon>
        <taxon>Basidiomycota</taxon>
        <taxon>Agaricomycotina</taxon>
        <taxon>Agaricomycetes</taxon>
        <taxon>Agaricomycetidae</taxon>
        <taxon>Agaricales</taxon>
        <taxon>Marasmiineae</taxon>
        <taxon>Physalacriaceae</taxon>
        <taxon>Desarmillaria</taxon>
    </lineage>
</organism>
<sequence>MKHGSVGAVDEATFQLHMDYIHNPHNLFTACSILATHGFEDIDRRASIYRDITTLVQLRQQDAAWDECRRKLRTLVQSDKGEFFSTQRIRDDDDYKFRPLQTDEIQIEKENIRYAIHVLDDFFDCGAHTMSIQELSELSPTGCIGHFLGRCIGRKREGKPEQEQHV</sequence>
<dbReference type="EMBL" id="JAUEPS010000017">
    <property type="protein sequence ID" value="KAK0458593.1"/>
    <property type="molecule type" value="Genomic_DNA"/>
</dbReference>
<dbReference type="GeneID" id="85360974"/>